<accession>A0A562IZA4</accession>
<evidence type="ECO:0000259" key="1">
    <source>
        <dbReference type="SMART" id="SM00860"/>
    </source>
</evidence>
<dbReference type="InterPro" id="IPR037883">
    <property type="entry name" value="Knr4/Smi1-like_sf"/>
</dbReference>
<protein>
    <submittedName>
        <fullName evidence="2">SUKH superfamily protein</fullName>
    </submittedName>
</protein>
<feature type="domain" description="Knr4/Smi1-like" evidence="1">
    <location>
        <begin position="25"/>
        <end position="149"/>
    </location>
</feature>
<dbReference type="AlphaFoldDB" id="A0A562IZA4"/>
<reference evidence="2 3" key="1">
    <citation type="submission" date="2019-07" db="EMBL/GenBank/DDBJ databases">
        <title>Genomic Encyclopedia of Type Strains, Phase I: the one thousand microbial genomes (KMG-I) project.</title>
        <authorList>
            <person name="Kyrpides N."/>
        </authorList>
    </citation>
    <scope>NUCLEOTIDE SEQUENCE [LARGE SCALE GENOMIC DNA]</scope>
    <source>
        <strain evidence="2 3">DSM 13558</strain>
    </source>
</reference>
<comment type="caution">
    <text evidence="2">The sequence shown here is derived from an EMBL/GenBank/DDBJ whole genome shotgun (WGS) entry which is preliminary data.</text>
</comment>
<dbReference type="Pfam" id="PF14567">
    <property type="entry name" value="SUKH_5"/>
    <property type="match status" value="1"/>
</dbReference>
<dbReference type="RefSeq" id="WP_145087119.1">
    <property type="nucleotide sequence ID" value="NZ_DAMBUX010000040.1"/>
</dbReference>
<dbReference type="SMART" id="SM00860">
    <property type="entry name" value="SMI1_KNR4"/>
    <property type="match status" value="1"/>
</dbReference>
<evidence type="ECO:0000313" key="3">
    <source>
        <dbReference type="Proteomes" id="UP000315343"/>
    </source>
</evidence>
<dbReference type="Proteomes" id="UP000315343">
    <property type="component" value="Unassembled WGS sequence"/>
</dbReference>
<dbReference type="SUPFAM" id="SSF160631">
    <property type="entry name" value="SMI1/KNR4-like"/>
    <property type="match status" value="1"/>
</dbReference>
<dbReference type="Gene3D" id="3.40.1580.10">
    <property type="entry name" value="SMI1/KNR4-like"/>
    <property type="match status" value="1"/>
</dbReference>
<name>A0A562IZA4_9FIRM</name>
<keyword evidence="3" id="KW-1185">Reference proteome</keyword>
<dbReference type="InterPro" id="IPR018958">
    <property type="entry name" value="Knr4/Smi1-like_dom"/>
</dbReference>
<dbReference type="OrthoDB" id="1944463at2"/>
<sequence>MIRNFEEALELLKNDKSGKAFFSGSKSEELLSKAEEALSLKFSPMYRKFLSEFGAGSYGSVEFLDLIDEDFEDSCVPDEIWYTLNERQSSNLPNNLVVIYETGDGDLYCQDYNNIDATEPKIVAYSPGVSYPNQMYKVVAQSFGAFLTEKLNSVI</sequence>
<evidence type="ECO:0000313" key="2">
    <source>
        <dbReference type="EMBL" id="TWH76381.1"/>
    </source>
</evidence>
<dbReference type="EMBL" id="VLKH01000020">
    <property type="protein sequence ID" value="TWH76381.1"/>
    <property type="molecule type" value="Genomic_DNA"/>
</dbReference>
<gene>
    <name evidence="2" type="ORF">LY60_03660</name>
</gene>
<proteinExistence type="predicted"/>
<organism evidence="2 3">
    <name type="scientific">Sedimentibacter saalensis</name>
    <dbReference type="NCBI Taxonomy" id="130788"/>
    <lineage>
        <taxon>Bacteria</taxon>
        <taxon>Bacillati</taxon>
        <taxon>Bacillota</taxon>
        <taxon>Tissierellia</taxon>
        <taxon>Sedimentibacter</taxon>
    </lineage>
</organism>